<feature type="compositionally biased region" description="Pro residues" evidence="4">
    <location>
        <begin position="525"/>
        <end position="545"/>
    </location>
</feature>
<dbReference type="SMART" id="SM00641">
    <property type="entry name" value="Glyco_25"/>
    <property type="match status" value="1"/>
</dbReference>
<keyword evidence="3" id="KW-0326">Glycosidase</keyword>
<feature type="compositionally biased region" description="Basic and acidic residues" evidence="4">
    <location>
        <begin position="1"/>
        <end position="10"/>
    </location>
</feature>
<proteinExistence type="inferred from homology"/>
<evidence type="ECO:0000256" key="4">
    <source>
        <dbReference type="SAM" id="MobiDB-lite"/>
    </source>
</evidence>
<sequence>MGQGIERLEVTGDAQKPAPREDASPLSNGADSTDSVEGAAMAPLATNYWQPSSGVLGVDVSSHQGYVDWDGAWNYGSRWAYVKATEALVYKNPEFAHQYNGSGGRGMLRGAYHFAIPNVSSGAAQANYFVANGGGWSADGKTLPPLLDVEYNPYPSLGNTCYDMSASQMVTWIRDFSNRMVTLTGRKPMIYTTTDWWNRCTGSSTAFSDHALHVASYNNYGAGTLPASWDFYSVWQYTSEGPVVGDWNQWNGSFTSLQAFARGGSAPTAVSPKPSVRALADMVAIDSSGRLWNYPANGEGGFGTRFQIGQGWGSAKSINPVDWNADGTIDLLAQWNNGTLNYYAGKPSGGFETPVQIGSSGWQDISIAVGPWVKGQGITVVGARSDGTLHYWPHTSTHRLGSAVKIGSGFTNMAIVMADQNLDGRMDLLSRDSNGNLLRYTGSGTGTIVSGSRTVVGNGWGVIDAINVVDGFNGTNSRGMIGRNTAGNLTYYPFTTNGFGQATSVGSGWSTYTIAGTDFTSTAPVPTPEPTPTPEPDPAPAPAPAQPSVRALADMVAIDSSGRLWNYPANGKGGFDARFQIGSGWSAAASINPVDWNTDGTIDLLAQWDNGILNYYAGKPTGGFDSPVQIGTGWQGISIAVGPWVTGQGTTVVGARPDGTLQYWPHTSTHRLGKAVKIGSDFTDMPIVMADQNLDGRMDLLSRDSSNNLLRYTGSGTGSIISGSRTAIGTGWHTIDAVNAVDGFNGSTSRGLIGRDITGDLTYYPFTTNGFSQATPAGKSWSTYTIAGTPFN</sequence>
<evidence type="ECO:0008006" key="7">
    <source>
        <dbReference type="Google" id="ProtNLM"/>
    </source>
</evidence>
<dbReference type="InterPro" id="IPR018077">
    <property type="entry name" value="Glyco_hydro_fam25_subgr"/>
</dbReference>
<feature type="compositionally biased region" description="Polar residues" evidence="4">
    <location>
        <begin position="25"/>
        <end position="35"/>
    </location>
</feature>
<feature type="region of interest" description="Disordered" evidence="4">
    <location>
        <begin position="519"/>
        <end position="547"/>
    </location>
</feature>
<dbReference type="SUPFAM" id="SSF69318">
    <property type="entry name" value="Integrin alpha N-terminal domain"/>
    <property type="match status" value="1"/>
</dbReference>
<dbReference type="PANTHER" id="PTHR34135">
    <property type="entry name" value="LYSOZYME"/>
    <property type="match status" value="1"/>
</dbReference>
<dbReference type="InterPro" id="IPR002053">
    <property type="entry name" value="Glyco_hydro_25"/>
</dbReference>
<dbReference type="Pfam" id="PF01183">
    <property type="entry name" value="Glyco_hydro_25"/>
    <property type="match status" value="1"/>
</dbReference>
<evidence type="ECO:0000313" key="5">
    <source>
        <dbReference type="EMBL" id="GAA2175172.1"/>
    </source>
</evidence>
<reference evidence="5 6" key="1">
    <citation type="journal article" date="2019" name="Int. J. Syst. Evol. Microbiol.">
        <title>The Global Catalogue of Microorganisms (GCM) 10K type strain sequencing project: providing services to taxonomists for standard genome sequencing and annotation.</title>
        <authorList>
            <consortium name="The Broad Institute Genomics Platform"/>
            <consortium name="The Broad Institute Genome Sequencing Center for Infectious Disease"/>
            <person name="Wu L."/>
            <person name="Ma J."/>
        </authorList>
    </citation>
    <scope>NUCLEOTIDE SEQUENCE [LARGE SCALE GENOMIC DNA]</scope>
    <source>
        <strain evidence="5 6">JCM 14917</strain>
    </source>
</reference>
<protein>
    <recommendedName>
        <fullName evidence="7">Lysozyme</fullName>
    </recommendedName>
</protein>
<dbReference type="Proteomes" id="UP001500974">
    <property type="component" value="Unassembled WGS sequence"/>
</dbReference>
<dbReference type="Gene3D" id="3.20.20.80">
    <property type="entry name" value="Glycosidases"/>
    <property type="match status" value="1"/>
</dbReference>
<dbReference type="SUPFAM" id="SSF51445">
    <property type="entry name" value="(Trans)glycosidases"/>
    <property type="match status" value="1"/>
</dbReference>
<name>A0ABN3AVU5_9MICC</name>
<evidence type="ECO:0000256" key="3">
    <source>
        <dbReference type="ARBA" id="ARBA00023295"/>
    </source>
</evidence>
<dbReference type="CDD" id="cd06412">
    <property type="entry name" value="GH25_CH-type"/>
    <property type="match status" value="1"/>
</dbReference>
<comment type="caution">
    <text evidence="5">The sequence shown here is derived from an EMBL/GenBank/DDBJ whole genome shotgun (WGS) entry which is preliminary data.</text>
</comment>
<organism evidence="5 6">
    <name type="scientific">Arthrobacter parietis</name>
    <dbReference type="NCBI Taxonomy" id="271434"/>
    <lineage>
        <taxon>Bacteria</taxon>
        <taxon>Bacillati</taxon>
        <taxon>Actinomycetota</taxon>
        <taxon>Actinomycetes</taxon>
        <taxon>Micrococcales</taxon>
        <taxon>Micrococcaceae</taxon>
        <taxon>Arthrobacter</taxon>
    </lineage>
</organism>
<dbReference type="PANTHER" id="PTHR34135:SF2">
    <property type="entry name" value="LYSOZYME"/>
    <property type="match status" value="1"/>
</dbReference>
<evidence type="ECO:0000256" key="1">
    <source>
        <dbReference type="ARBA" id="ARBA00010646"/>
    </source>
</evidence>
<accession>A0ABN3AVU5</accession>
<dbReference type="EMBL" id="BAAAON010000002">
    <property type="protein sequence ID" value="GAA2175172.1"/>
    <property type="molecule type" value="Genomic_DNA"/>
</dbReference>
<keyword evidence="6" id="KW-1185">Reference proteome</keyword>
<dbReference type="PROSITE" id="PS51904">
    <property type="entry name" value="GLYCOSYL_HYDROL_F25_2"/>
    <property type="match status" value="1"/>
</dbReference>
<dbReference type="InterPro" id="IPR017853">
    <property type="entry name" value="GH"/>
</dbReference>
<feature type="region of interest" description="Disordered" evidence="4">
    <location>
        <begin position="1"/>
        <end position="35"/>
    </location>
</feature>
<evidence type="ECO:0000256" key="2">
    <source>
        <dbReference type="ARBA" id="ARBA00022801"/>
    </source>
</evidence>
<dbReference type="InterPro" id="IPR028994">
    <property type="entry name" value="Integrin_alpha_N"/>
</dbReference>
<gene>
    <name evidence="5" type="ORF">GCM10009784_16450</name>
</gene>
<keyword evidence="2" id="KW-0378">Hydrolase</keyword>
<comment type="similarity">
    <text evidence="1">Belongs to the glycosyl hydrolase 25 family.</text>
</comment>
<dbReference type="SUPFAM" id="SSF89372">
    <property type="entry name" value="Fucose-specific lectin"/>
    <property type="match status" value="1"/>
</dbReference>
<evidence type="ECO:0000313" key="6">
    <source>
        <dbReference type="Proteomes" id="UP001500974"/>
    </source>
</evidence>